<protein>
    <submittedName>
        <fullName evidence="1">Uncharacterized protein</fullName>
    </submittedName>
</protein>
<organism evidence="1 2">
    <name type="scientific">Naganishia vaughanmartiniae</name>
    <dbReference type="NCBI Taxonomy" id="1424756"/>
    <lineage>
        <taxon>Eukaryota</taxon>
        <taxon>Fungi</taxon>
        <taxon>Dikarya</taxon>
        <taxon>Basidiomycota</taxon>
        <taxon>Agaricomycotina</taxon>
        <taxon>Tremellomycetes</taxon>
        <taxon>Filobasidiales</taxon>
        <taxon>Filobasidiaceae</taxon>
        <taxon>Naganishia</taxon>
    </lineage>
</organism>
<reference evidence="1" key="1">
    <citation type="submission" date="2023-04" db="EMBL/GenBank/DDBJ databases">
        <title>Draft Genome sequencing of Naganishia species isolated from polar environments using Oxford Nanopore Technology.</title>
        <authorList>
            <person name="Leo P."/>
            <person name="Venkateswaran K."/>
        </authorList>
    </citation>
    <scope>NUCLEOTIDE SEQUENCE</scope>
    <source>
        <strain evidence="1">MNA-CCFEE 5425</strain>
    </source>
</reference>
<evidence type="ECO:0000313" key="2">
    <source>
        <dbReference type="Proteomes" id="UP001243375"/>
    </source>
</evidence>
<sequence length="371" mass="40747">MSGKNIGKPVHRLLRLVEQVKGPSAPSGIDNRYYAFPAAPSGLQYVQADQLFTLVASSNNPFHQPILRTHAHPYILPFLLHTLTSEIQKSPPPIIRNPRLLPRHTLPDNPHPAARIAVHLRPVVHRLVVRGEIEGIGREEARQGYSAAGSPLPGEGTALIRAVARTSTEIMDLSSSPTIFRDPNPDDDDDDYHIISQSPSPSPPPTSTAHNAQTLKLSIISSRGIAISFLSGVTLLSLSLIPILLTHGSLKALRSVIGTSGLVWLSSTGVVWLLLRQRGSFSRVPVTVPEARRRGGGVVDFPGMNGLKDDSWDIVKQKVWEGWARVGMLVNGEEIRRLRVTYWYLLASALLQDGKSALRPCPHIRHEHFRA</sequence>
<accession>A0ACC2WSM2</accession>
<comment type="caution">
    <text evidence="1">The sequence shown here is derived from an EMBL/GenBank/DDBJ whole genome shotgun (WGS) entry which is preliminary data.</text>
</comment>
<dbReference type="EMBL" id="JASBWU010000018">
    <property type="protein sequence ID" value="KAJ9114758.1"/>
    <property type="molecule type" value="Genomic_DNA"/>
</dbReference>
<evidence type="ECO:0000313" key="1">
    <source>
        <dbReference type="EMBL" id="KAJ9114758.1"/>
    </source>
</evidence>
<gene>
    <name evidence="1" type="ORF">QFC22_005634</name>
</gene>
<name>A0ACC2WSM2_9TREE</name>
<proteinExistence type="predicted"/>
<dbReference type="Proteomes" id="UP001243375">
    <property type="component" value="Unassembled WGS sequence"/>
</dbReference>
<keyword evidence="2" id="KW-1185">Reference proteome</keyword>